<dbReference type="Proteomes" id="UP000605986">
    <property type="component" value="Unassembled WGS sequence"/>
</dbReference>
<organism evidence="2 3">
    <name type="scientific">Fusarium austroafricanum</name>
    <dbReference type="NCBI Taxonomy" id="2364996"/>
    <lineage>
        <taxon>Eukaryota</taxon>
        <taxon>Fungi</taxon>
        <taxon>Dikarya</taxon>
        <taxon>Ascomycota</taxon>
        <taxon>Pezizomycotina</taxon>
        <taxon>Sordariomycetes</taxon>
        <taxon>Hypocreomycetidae</taxon>
        <taxon>Hypocreales</taxon>
        <taxon>Nectriaceae</taxon>
        <taxon>Fusarium</taxon>
        <taxon>Fusarium concolor species complex</taxon>
    </lineage>
</organism>
<dbReference type="AlphaFoldDB" id="A0A8H4K213"/>
<feature type="region of interest" description="Disordered" evidence="1">
    <location>
        <begin position="158"/>
        <end position="178"/>
    </location>
</feature>
<proteinExistence type="predicted"/>
<evidence type="ECO:0000313" key="3">
    <source>
        <dbReference type="Proteomes" id="UP000605986"/>
    </source>
</evidence>
<comment type="caution">
    <text evidence="2">The sequence shown here is derived from an EMBL/GenBank/DDBJ whole genome shotgun (WGS) entry which is preliminary data.</text>
</comment>
<evidence type="ECO:0000256" key="1">
    <source>
        <dbReference type="SAM" id="MobiDB-lite"/>
    </source>
</evidence>
<gene>
    <name evidence="2" type="ORF">F53441_11768</name>
</gene>
<dbReference type="OrthoDB" id="4988718at2759"/>
<protein>
    <submittedName>
        <fullName evidence="2">Uncharacterized protein</fullName>
    </submittedName>
</protein>
<sequence>MRFIQQTTSIHPGYASFESSLTHLKRIISVICNSFEPRNQIQFIPTMDLSHDMEQESLPDADLAIVLEMLQSSPAFVRKVGGVFKDGRLEGQYVNGRPDVFTLDGRLRSKFKWIKDSIPSDTFNHAQPPLPNVRAQFMNITFNSWTIKMFPSWPKPPGWGADTKWPDDPSLITNGDDT</sequence>
<name>A0A8H4K213_9HYPO</name>
<accession>A0A8H4K213</accession>
<reference evidence="2" key="1">
    <citation type="submission" date="2020-01" db="EMBL/GenBank/DDBJ databases">
        <title>Identification and distribution of gene clusters putatively required for synthesis of sphingolipid metabolism inhibitors in phylogenetically diverse species of the filamentous fungus Fusarium.</title>
        <authorList>
            <person name="Kim H.-S."/>
            <person name="Busman M."/>
            <person name="Brown D.W."/>
            <person name="Divon H."/>
            <person name="Uhlig S."/>
            <person name="Proctor R.H."/>
        </authorList>
    </citation>
    <scope>NUCLEOTIDE SEQUENCE</scope>
    <source>
        <strain evidence="2">NRRL 53441</strain>
    </source>
</reference>
<evidence type="ECO:0000313" key="2">
    <source>
        <dbReference type="EMBL" id="KAF4442340.1"/>
    </source>
</evidence>
<keyword evidence="3" id="KW-1185">Reference proteome</keyword>
<dbReference type="EMBL" id="JAADJG010000600">
    <property type="protein sequence ID" value="KAF4442340.1"/>
    <property type="molecule type" value="Genomic_DNA"/>
</dbReference>